<dbReference type="EMBL" id="KZ303589">
    <property type="protein sequence ID" value="PIA12688.1"/>
    <property type="molecule type" value="Genomic_DNA"/>
</dbReference>
<sequence length="62" mass="7043">MVSTSLLSLKKREGQSQQHRSPKKHMKSPTAELLITFYRLLDLLLTCYLNCLHTQLVSGLGD</sequence>
<organism evidence="2 3">
    <name type="scientific">Coemansia reversa (strain ATCC 12441 / NRRL 1564)</name>
    <dbReference type="NCBI Taxonomy" id="763665"/>
    <lineage>
        <taxon>Eukaryota</taxon>
        <taxon>Fungi</taxon>
        <taxon>Fungi incertae sedis</taxon>
        <taxon>Zoopagomycota</taxon>
        <taxon>Kickxellomycotina</taxon>
        <taxon>Kickxellomycetes</taxon>
        <taxon>Kickxellales</taxon>
        <taxon>Kickxellaceae</taxon>
        <taxon>Coemansia</taxon>
    </lineage>
</organism>
<protein>
    <submittedName>
        <fullName evidence="2">Uncharacterized protein</fullName>
    </submittedName>
</protein>
<feature type="region of interest" description="Disordered" evidence="1">
    <location>
        <begin position="1"/>
        <end position="27"/>
    </location>
</feature>
<name>A0A2G5B0Z0_COERN</name>
<proteinExistence type="predicted"/>
<dbReference type="Proteomes" id="UP000242474">
    <property type="component" value="Unassembled WGS sequence"/>
</dbReference>
<keyword evidence="3" id="KW-1185">Reference proteome</keyword>
<evidence type="ECO:0000313" key="2">
    <source>
        <dbReference type="EMBL" id="PIA12688.1"/>
    </source>
</evidence>
<dbReference type="AlphaFoldDB" id="A0A2G5B0Z0"/>
<gene>
    <name evidence="2" type="ORF">COEREDRAFT_83969</name>
</gene>
<evidence type="ECO:0000313" key="3">
    <source>
        <dbReference type="Proteomes" id="UP000242474"/>
    </source>
</evidence>
<reference evidence="2 3" key="1">
    <citation type="journal article" date="2015" name="Genome Biol. Evol.">
        <title>Phylogenomic analyses indicate that early fungi evolved digesting cell walls of algal ancestors of land plants.</title>
        <authorList>
            <person name="Chang Y."/>
            <person name="Wang S."/>
            <person name="Sekimoto S."/>
            <person name="Aerts A.L."/>
            <person name="Choi C."/>
            <person name="Clum A."/>
            <person name="LaButti K.M."/>
            <person name="Lindquist E.A."/>
            <person name="Yee Ngan C."/>
            <person name="Ohm R.A."/>
            <person name="Salamov A.A."/>
            <person name="Grigoriev I.V."/>
            <person name="Spatafora J.W."/>
            <person name="Berbee M.L."/>
        </authorList>
    </citation>
    <scope>NUCLEOTIDE SEQUENCE [LARGE SCALE GENOMIC DNA]</scope>
    <source>
        <strain evidence="2 3">NRRL 1564</strain>
    </source>
</reference>
<evidence type="ECO:0000256" key="1">
    <source>
        <dbReference type="SAM" id="MobiDB-lite"/>
    </source>
</evidence>
<accession>A0A2G5B0Z0</accession>